<evidence type="ECO:0000313" key="3">
    <source>
        <dbReference type="EMBL" id="OQZ88711.1"/>
    </source>
</evidence>
<reference evidence="2" key="2">
    <citation type="submission" date="2020-07" db="EMBL/GenBank/DDBJ databases">
        <authorList>
            <person name="Pettersson B.M.F."/>
            <person name="Behra P.R.K."/>
            <person name="Ramesh M."/>
            <person name="Das S."/>
            <person name="Dasgupta S."/>
            <person name="Kirsebom L.A."/>
        </authorList>
    </citation>
    <scope>NUCLEOTIDE SEQUENCE</scope>
    <source>
        <strain evidence="2">CCUG 55640</strain>
    </source>
</reference>
<gene>
    <name evidence="3" type="ORF">BST11_21360</name>
    <name evidence="2" type="ORF">H7K38_23175</name>
</gene>
<dbReference type="RefSeq" id="WP_067323555.1">
    <property type="nucleotide sequence ID" value="NZ_JACKVH010000021.1"/>
</dbReference>
<evidence type="ECO:0000313" key="5">
    <source>
        <dbReference type="Proteomes" id="UP001141650"/>
    </source>
</evidence>
<dbReference type="EMBL" id="MVHD01000048">
    <property type="protein sequence ID" value="OQZ88711.1"/>
    <property type="molecule type" value="Genomic_DNA"/>
</dbReference>
<evidence type="ECO:0000313" key="2">
    <source>
        <dbReference type="EMBL" id="MCV7381536.1"/>
    </source>
</evidence>
<dbReference type="OrthoDB" id="4747691at2"/>
<accession>A0A1A3DDU9</accession>
<dbReference type="Proteomes" id="UP001141650">
    <property type="component" value="Unassembled WGS sequence"/>
</dbReference>
<evidence type="ECO:0000313" key="4">
    <source>
        <dbReference type="Proteomes" id="UP000192319"/>
    </source>
</evidence>
<name>A0A1A3DDU9_9MYCO</name>
<dbReference type="SUPFAM" id="SSF140459">
    <property type="entry name" value="PE/PPE dimer-like"/>
    <property type="match status" value="1"/>
</dbReference>
<reference evidence="2" key="3">
    <citation type="journal article" date="2022" name="BMC Genomics">
        <title>Comparative genome analysis of mycobacteria focusing on tRNA and non-coding RNA.</title>
        <authorList>
            <person name="Behra P.R.K."/>
            <person name="Pettersson B.M.F."/>
            <person name="Ramesh M."/>
            <person name="Das S."/>
            <person name="Dasgupta S."/>
            <person name="Kirsebom L.A."/>
        </authorList>
    </citation>
    <scope>NUCLEOTIDE SEQUENCE</scope>
    <source>
        <strain evidence="2">CCUG 55640</strain>
    </source>
</reference>
<dbReference type="Pfam" id="PF00934">
    <property type="entry name" value="PE"/>
    <property type="match status" value="1"/>
</dbReference>
<proteinExistence type="predicted"/>
<dbReference type="InterPro" id="IPR000084">
    <property type="entry name" value="PE-PGRS_N"/>
</dbReference>
<accession>A0A1W9XYA9</accession>
<dbReference type="EMBL" id="JACKVH010000021">
    <property type="protein sequence ID" value="MCV7381536.1"/>
    <property type="molecule type" value="Genomic_DNA"/>
</dbReference>
<dbReference type="AlphaFoldDB" id="A0A1A3DDU9"/>
<dbReference type="InterPro" id="IPR038332">
    <property type="entry name" value="PPE_sf"/>
</dbReference>
<protein>
    <submittedName>
        <fullName evidence="2">PE family protein</fullName>
    </submittedName>
</protein>
<reference evidence="3 4" key="1">
    <citation type="submission" date="2017-02" db="EMBL/GenBank/DDBJ databases">
        <title>The new phylogeny of genus Mycobacterium.</title>
        <authorList>
            <person name="Tortoli E."/>
            <person name="Trovato A."/>
            <person name="Cirillo D.M."/>
        </authorList>
    </citation>
    <scope>NUCLEOTIDE SEQUENCE [LARGE SCALE GENOMIC DNA]</scope>
    <source>
        <strain evidence="3 4">DSM 45230</strain>
    </source>
</reference>
<dbReference type="Proteomes" id="UP000192319">
    <property type="component" value="Unassembled WGS sequence"/>
</dbReference>
<feature type="domain" description="PE" evidence="1">
    <location>
        <begin position="4"/>
        <end position="94"/>
    </location>
</feature>
<comment type="caution">
    <text evidence="2">The sequence shown here is derived from an EMBL/GenBank/DDBJ whole genome shotgun (WGS) entry which is preliminary data.</text>
</comment>
<dbReference type="Gene3D" id="1.10.287.850">
    <property type="entry name" value="HP0062-like domain"/>
    <property type="match status" value="1"/>
</dbReference>
<evidence type="ECO:0000259" key="1">
    <source>
        <dbReference type="Pfam" id="PF00934"/>
    </source>
</evidence>
<organism evidence="2 5">
    <name type="scientific">Mycobacterium alsense</name>
    <dbReference type="NCBI Taxonomy" id="324058"/>
    <lineage>
        <taxon>Bacteria</taxon>
        <taxon>Bacillati</taxon>
        <taxon>Actinomycetota</taxon>
        <taxon>Actinomycetes</taxon>
        <taxon>Mycobacteriales</taxon>
        <taxon>Mycobacteriaceae</taxon>
        <taxon>Mycobacterium</taxon>
    </lineage>
</organism>
<sequence>MSLLSVAPEIVAAASGDLANLGSALRSATAAAATQTTAVVAPAADQVSAAVAALLGAHGQEFQTINAQAAAFHDEFVSNLSAGAAQYANAELANAQQILGSGAGSIVGAAANPADVSLGGFPSISQNFNLGPFGISLSTTGASLGTGGFLGVSSAGVSLNTPFGSTPLLSANGIEAIYPNGQFLLSLGQTIPYVSYSSTMTGTLAPVIQISGLTLGVNNLLISFPGNYLGGLLPNVRFTG</sequence>
<keyword evidence="4" id="KW-1185">Reference proteome</keyword>